<reference evidence="1" key="1">
    <citation type="submission" date="2018-01" db="EMBL/GenBank/DDBJ databases">
        <authorList>
            <person name="Krukenberg V."/>
        </authorList>
    </citation>
    <scope>NUCLEOTIDE SEQUENCE</scope>
    <source>
        <strain evidence="1">E20ANME2</strain>
    </source>
</reference>
<dbReference type="EMBL" id="PQXF01000018">
    <property type="protein sequence ID" value="PXF60221.1"/>
    <property type="molecule type" value="Genomic_DNA"/>
</dbReference>
<gene>
    <name evidence="1" type="ORF">C4B59_09700</name>
</gene>
<accession>A0AC61L1X7</accession>
<dbReference type="Proteomes" id="UP000248329">
    <property type="component" value="Unassembled WGS sequence"/>
</dbReference>
<evidence type="ECO:0000313" key="1">
    <source>
        <dbReference type="EMBL" id="PXF60221.1"/>
    </source>
</evidence>
<organism evidence="1 2">
    <name type="scientific">Candidatus Methanogaster sp</name>
    <dbReference type="NCBI Taxonomy" id="3386292"/>
    <lineage>
        <taxon>Archaea</taxon>
        <taxon>Methanobacteriati</taxon>
        <taxon>Methanobacteriota</taxon>
        <taxon>Stenosarchaea group</taxon>
        <taxon>Methanomicrobia</taxon>
        <taxon>Methanosarcinales</taxon>
        <taxon>ANME-2 cluster</taxon>
        <taxon>Candidatus Methanogasteraceae</taxon>
        <taxon>Candidatus Methanogaster</taxon>
    </lineage>
</organism>
<keyword evidence="1" id="KW-0547">Nucleotide-binding</keyword>
<proteinExistence type="predicted"/>
<keyword evidence="1" id="KW-0067">ATP-binding</keyword>
<name>A0AC61L1X7_9EURY</name>
<sequence length="356" mass="41572">MRKIEFHDREKETKEIRAILDNRPTLITFVYGPINSGKTEFINNLIKGIPETQKVFYINLRGRFISNYDEFIKVLFDVEHEARYGRIKEFLKPIVNVLPESYSGIPIPKDMFLTLFKEKDVEDAFVYIETVLRAFCEGGHAPVLVIDELQVIGDLKVDGLLIYKLFNFFIRLTKELHLAHVFAVTSDSLFIENVYSEAMLEGRCRYLLVDDFDEATTAAFLEGHGFTDDEKVLAWEYCGGKPVYLLELIRTDNRGREIERLLRMRAGELKTFLKTLKELGDKITVKEERYDISYENIICALKMFLDEEEIDMWSIDEISKHYLVRNNILFLDPDRGIIKPQSRLNLLAVREVMKDV</sequence>
<comment type="caution">
    <text evidence="1">The sequence shown here is derived from an EMBL/GenBank/DDBJ whole genome shotgun (WGS) entry which is preliminary data.</text>
</comment>
<evidence type="ECO:0000313" key="2">
    <source>
        <dbReference type="Proteomes" id="UP000248329"/>
    </source>
</evidence>
<protein>
    <submittedName>
        <fullName evidence="1">ATP-binding protein</fullName>
    </submittedName>
</protein>